<dbReference type="AlphaFoldDB" id="A0A0M0LHI0"/>
<protein>
    <recommendedName>
        <fullName evidence="4">Autoinducer 2 import ATP-binding protein LsrA</fullName>
        <ecNumber evidence="8">7.6.2.13</ecNumber>
    </recommendedName>
</protein>
<evidence type="ECO:0000256" key="5">
    <source>
        <dbReference type="ARBA" id="ARBA00022741"/>
    </source>
</evidence>
<dbReference type="InterPro" id="IPR027417">
    <property type="entry name" value="P-loop_NTPase"/>
</dbReference>
<evidence type="ECO:0000256" key="8">
    <source>
        <dbReference type="ARBA" id="ARBA00023798"/>
    </source>
</evidence>
<dbReference type="CDD" id="cd03215">
    <property type="entry name" value="ABC_Carb_Monos_II"/>
    <property type="match status" value="1"/>
</dbReference>
<comment type="similarity">
    <text evidence="2">Belongs to the ABC transporter superfamily. AI-2 autoinducer porter (TC 3.A.1.2.8) family.</text>
</comment>
<dbReference type="GO" id="GO:0005886">
    <property type="term" value="C:plasma membrane"/>
    <property type="evidence" value="ECO:0007669"/>
    <property type="project" value="UniProtKB-SubCell"/>
</dbReference>
<accession>A0A0M0LHI0</accession>
<dbReference type="PANTHER" id="PTHR43790">
    <property type="entry name" value="CARBOHYDRATE TRANSPORT ATP-BINDING PROTEIN MG119-RELATED"/>
    <property type="match status" value="1"/>
</dbReference>
<dbReference type="Proteomes" id="UP000037558">
    <property type="component" value="Unassembled WGS sequence"/>
</dbReference>
<dbReference type="SMART" id="SM00382">
    <property type="entry name" value="AAA"/>
    <property type="match status" value="2"/>
</dbReference>
<dbReference type="PANTHER" id="PTHR43790:SF2">
    <property type="entry name" value="AUTOINDUCER 2 IMPORT ATP-BINDING PROTEIN LSRA"/>
    <property type="match status" value="1"/>
</dbReference>
<dbReference type="CDD" id="cd03216">
    <property type="entry name" value="ABC_Carb_Monos_I"/>
    <property type="match status" value="1"/>
</dbReference>
<comment type="function">
    <text evidence="7">Part of the ABC transporter complex LsrABCD involved in autoinducer 2 (AI-2) import. Responsible for energy coupling to the transport system.</text>
</comment>
<keyword evidence="12" id="KW-1185">Reference proteome</keyword>
<dbReference type="OrthoDB" id="9771863at2"/>
<name>A0A0M0LHI0_9BACI</name>
<dbReference type="InterPro" id="IPR050107">
    <property type="entry name" value="ABC_carbohydrate_import_ATPase"/>
</dbReference>
<evidence type="ECO:0000256" key="7">
    <source>
        <dbReference type="ARBA" id="ARBA00023747"/>
    </source>
</evidence>
<feature type="domain" description="ABC transporter" evidence="10">
    <location>
        <begin position="5"/>
        <end position="244"/>
    </location>
</feature>
<comment type="catalytic activity">
    <reaction evidence="9">
        <text>ATP + H2O + (2R,4S)-2-methyl-2,3,3,4-tetrahydroxytetrahydrofuran-[AI-2-binding protein]Side 1 = ADP + phosphate + (2R,4S)-2-methyl-2,3,3,4-tetrahydroxytetrahydrofuranSide 2 + [AI-2-binding protein]Side 1.</text>
        <dbReference type="EC" id="7.6.2.13"/>
    </reaction>
</comment>
<sequence length="499" mass="55458">MTGQLNMQHISKHFGSFQALKKVSFDVKQGEVHALLGANGAGKSTLMKILCGAYDGYEGEIRHGDKHLSIHSPADAKREGIQIVHQEVDVALIPSLTVAENILLDVQASKDGDRLLNWRKTQQKAKEALQMLGSSIDVKKDVSTLTLSEKQQVLIARAIIGKAAYLILDEPTAPLSIEETKQLFRVIQHLTETGVGVIYISHRLQEVFEIADRITVLRDGEWVTTVRTKDTSVNNVITSMLGKTFSEEIAKASIEIGEDLLRVQQLSWKDKVKDVSLQVREGEVVGIAGLVGAGKTELCRSLFGLHPQVKGSIHVRGKKLRLTTKPHYYIEQGIALVPEERRKEGILVEESISSNLTLPSLQRFTNYSFVKRRREEREANTIIQQVGIKTNSTKQAVGTLSGGNQQKVAIGKWLLRDADVYLFDEPTKGVDVGSKQDIFELIQGLAKRKKGVLYATCEFNELLGVADRIYVMYDGQIVKELTKEEATHENLFYYAAGGK</sequence>
<dbReference type="Gene3D" id="3.40.50.300">
    <property type="entry name" value="P-loop containing nucleotide triphosphate hydrolases"/>
    <property type="match status" value="2"/>
</dbReference>
<evidence type="ECO:0000313" key="12">
    <source>
        <dbReference type="Proteomes" id="UP000037558"/>
    </source>
</evidence>
<dbReference type="SUPFAM" id="SSF52540">
    <property type="entry name" value="P-loop containing nucleoside triphosphate hydrolases"/>
    <property type="match status" value="2"/>
</dbReference>
<gene>
    <name evidence="11" type="ORF">AMD01_01705</name>
</gene>
<evidence type="ECO:0000259" key="10">
    <source>
        <dbReference type="PROSITE" id="PS50893"/>
    </source>
</evidence>
<evidence type="ECO:0000256" key="2">
    <source>
        <dbReference type="ARBA" id="ARBA00009404"/>
    </source>
</evidence>
<dbReference type="EC" id="7.6.2.13" evidence="8"/>
<evidence type="ECO:0000313" key="11">
    <source>
        <dbReference type="EMBL" id="KOO50494.1"/>
    </source>
</evidence>
<reference evidence="12" key="1">
    <citation type="submission" date="2015-08" db="EMBL/GenBank/DDBJ databases">
        <title>Fjat-14210 dsm16467.</title>
        <authorList>
            <person name="Liu B."/>
            <person name="Wang J."/>
            <person name="Zhu Y."/>
            <person name="Liu G."/>
            <person name="Chen Q."/>
            <person name="Chen Z."/>
            <person name="Lan J."/>
            <person name="Che J."/>
            <person name="Ge C."/>
            <person name="Shi H."/>
            <person name="Pan Z."/>
            <person name="Liu X."/>
        </authorList>
    </citation>
    <scope>NUCLEOTIDE SEQUENCE [LARGE SCALE GENOMIC DNA]</scope>
    <source>
        <strain evidence="12">DSM 16467</strain>
    </source>
</reference>
<comment type="subunit">
    <text evidence="3">The complex is composed of two ATP-binding proteins (LsrA), two transmembrane proteins (LsrC and LsrD) and a solute-binding protein (LsrB).</text>
</comment>
<proteinExistence type="inferred from homology"/>
<dbReference type="PROSITE" id="PS50893">
    <property type="entry name" value="ABC_TRANSPORTER_2"/>
    <property type="match status" value="2"/>
</dbReference>
<dbReference type="EMBL" id="LILC01000002">
    <property type="protein sequence ID" value="KOO50494.1"/>
    <property type="molecule type" value="Genomic_DNA"/>
</dbReference>
<dbReference type="PROSITE" id="PS00211">
    <property type="entry name" value="ABC_TRANSPORTER_1"/>
    <property type="match status" value="1"/>
</dbReference>
<dbReference type="InterPro" id="IPR003593">
    <property type="entry name" value="AAA+_ATPase"/>
</dbReference>
<keyword evidence="5" id="KW-0547">Nucleotide-binding</keyword>
<dbReference type="STRING" id="284581.AMD01_01705"/>
<evidence type="ECO:0000256" key="3">
    <source>
        <dbReference type="ARBA" id="ARBA00011262"/>
    </source>
</evidence>
<evidence type="ECO:0000256" key="4">
    <source>
        <dbReference type="ARBA" id="ARBA00019459"/>
    </source>
</evidence>
<comment type="subcellular location">
    <subcellularLocation>
        <location evidence="1">Cell inner membrane</location>
        <topology evidence="1">Peripheral membrane protein</topology>
    </subcellularLocation>
</comment>
<dbReference type="Pfam" id="PF00005">
    <property type="entry name" value="ABC_tran"/>
    <property type="match status" value="2"/>
</dbReference>
<dbReference type="GO" id="GO:0016887">
    <property type="term" value="F:ATP hydrolysis activity"/>
    <property type="evidence" value="ECO:0007669"/>
    <property type="project" value="InterPro"/>
</dbReference>
<dbReference type="PATRIC" id="fig|284581.3.peg.599"/>
<evidence type="ECO:0000256" key="9">
    <source>
        <dbReference type="ARBA" id="ARBA00034076"/>
    </source>
</evidence>
<comment type="caution">
    <text evidence="11">The sequence shown here is derived from an EMBL/GenBank/DDBJ whole genome shotgun (WGS) entry which is preliminary data.</text>
</comment>
<dbReference type="InterPro" id="IPR017871">
    <property type="entry name" value="ABC_transporter-like_CS"/>
</dbReference>
<dbReference type="RefSeq" id="WP_053399653.1">
    <property type="nucleotide sequence ID" value="NZ_LILC01000002.1"/>
</dbReference>
<evidence type="ECO:0000256" key="6">
    <source>
        <dbReference type="ARBA" id="ARBA00022840"/>
    </source>
</evidence>
<dbReference type="InterPro" id="IPR003439">
    <property type="entry name" value="ABC_transporter-like_ATP-bd"/>
</dbReference>
<feature type="domain" description="ABC transporter" evidence="10">
    <location>
        <begin position="255"/>
        <end position="499"/>
    </location>
</feature>
<dbReference type="GO" id="GO:0005524">
    <property type="term" value="F:ATP binding"/>
    <property type="evidence" value="ECO:0007669"/>
    <property type="project" value="UniProtKB-KW"/>
</dbReference>
<organism evidence="11 12">
    <name type="scientific">Priestia koreensis</name>
    <dbReference type="NCBI Taxonomy" id="284581"/>
    <lineage>
        <taxon>Bacteria</taxon>
        <taxon>Bacillati</taxon>
        <taxon>Bacillota</taxon>
        <taxon>Bacilli</taxon>
        <taxon>Bacillales</taxon>
        <taxon>Bacillaceae</taxon>
        <taxon>Priestia</taxon>
    </lineage>
</organism>
<evidence type="ECO:0000256" key="1">
    <source>
        <dbReference type="ARBA" id="ARBA00004417"/>
    </source>
</evidence>
<keyword evidence="6" id="KW-0067">ATP-binding</keyword>